<organism evidence="2 3">
    <name type="scientific">Erysiphe neolycopersici</name>
    <dbReference type="NCBI Taxonomy" id="212602"/>
    <lineage>
        <taxon>Eukaryota</taxon>
        <taxon>Fungi</taxon>
        <taxon>Dikarya</taxon>
        <taxon>Ascomycota</taxon>
        <taxon>Pezizomycotina</taxon>
        <taxon>Leotiomycetes</taxon>
        <taxon>Erysiphales</taxon>
        <taxon>Erysiphaceae</taxon>
        <taxon>Erysiphe</taxon>
    </lineage>
</organism>
<evidence type="ECO:0000313" key="3">
    <source>
        <dbReference type="Proteomes" id="UP000286134"/>
    </source>
</evidence>
<comment type="caution">
    <text evidence="2">The sequence shown here is derived from an EMBL/GenBank/DDBJ whole genome shotgun (WGS) entry which is preliminary data.</text>
</comment>
<feature type="compositionally biased region" description="Polar residues" evidence="1">
    <location>
        <begin position="489"/>
        <end position="505"/>
    </location>
</feature>
<keyword evidence="2" id="KW-0378">Hydrolase</keyword>
<feature type="compositionally biased region" description="Low complexity" evidence="1">
    <location>
        <begin position="462"/>
        <end position="488"/>
    </location>
</feature>
<protein>
    <submittedName>
        <fullName evidence="2">Putative glycosyl hydrolase family 43 protein</fullName>
    </submittedName>
</protein>
<feature type="compositionally biased region" description="Basic and acidic residues" evidence="1">
    <location>
        <begin position="806"/>
        <end position="830"/>
    </location>
</feature>
<dbReference type="STRING" id="212602.A0A420HIE6"/>
<gene>
    <name evidence="2" type="ORF">OnM2_076038</name>
</gene>
<feature type="compositionally biased region" description="Polar residues" evidence="1">
    <location>
        <begin position="258"/>
        <end position="274"/>
    </location>
</feature>
<reference evidence="2 3" key="1">
    <citation type="journal article" date="2018" name="BMC Genomics">
        <title>Comparative genome analyses reveal sequence features reflecting distinct modes of host-adaptation between dicot and monocot powdery mildew.</title>
        <authorList>
            <person name="Wu Y."/>
            <person name="Ma X."/>
            <person name="Pan Z."/>
            <person name="Kale S.D."/>
            <person name="Song Y."/>
            <person name="King H."/>
            <person name="Zhang Q."/>
            <person name="Presley C."/>
            <person name="Deng X."/>
            <person name="Wei C.I."/>
            <person name="Xiao S."/>
        </authorList>
    </citation>
    <scope>NUCLEOTIDE SEQUENCE [LARGE SCALE GENOMIC DNA]</scope>
    <source>
        <strain evidence="2">UMSG2</strain>
    </source>
</reference>
<proteinExistence type="predicted"/>
<dbReference type="Proteomes" id="UP000286134">
    <property type="component" value="Unassembled WGS sequence"/>
</dbReference>
<feature type="compositionally biased region" description="Polar residues" evidence="1">
    <location>
        <begin position="140"/>
        <end position="161"/>
    </location>
</feature>
<evidence type="ECO:0000313" key="2">
    <source>
        <dbReference type="EMBL" id="RKF57197.1"/>
    </source>
</evidence>
<feature type="region of interest" description="Disordered" evidence="1">
    <location>
        <begin position="196"/>
        <end position="274"/>
    </location>
</feature>
<feature type="region of interest" description="Disordered" evidence="1">
    <location>
        <begin position="406"/>
        <end position="507"/>
    </location>
</feature>
<feature type="region of interest" description="Disordered" evidence="1">
    <location>
        <begin position="140"/>
        <end position="174"/>
    </location>
</feature>
<name>A0A420HIE6_9PEZI</name>
<dbReference type="EMBL" id="MCFK01007610">
    <property type="protein sequence ID" value="RKF57197.1"/>
    <property type="molecule type" value="Genomic_DNA"/>
</dbReference>
<evidence type="ECO:0000256" key="1">
    <source>
        <dbReference type="SAM" id="MobiDB-lite"/>
    </source>
</evidence>
<feature type="compositionally biased region" description="Polar residues" evidence="1">
    <location>
        <begin position="406"/>
        <end position="444"/>
    </location>
</feature>
<keyword evidence="3" id="KW-1185">Reference proteome</keyword>
<sequence>MNRFRRRKDARDAPDGSSRLSIESDTSIMITTKKAFRLGKKTIEPEPKAAIDLATALPSSDNFRTSLLMNSLSARFSMLREQDDPNSKIGKASDDSVMFSKRLSRYNDFGYQAKGLSDIAEVSSIHSSLRVPHDIERAASNASMPCLNNSKDSQSHRSVMNRSRPGEGNNLFGGRLKINVGNRVLYDDDVRLSAYQRQRRAEKDRQRSQNGNSITSYPLENPSPNPNNANGRPISSAHSDKSDTTLTSTIHSEESRDQQITSLSETGGSTEGQTSKIRKLYEAGLDNHLHEQQFSAMNKIDTLTRRTVITGTPSPGPSPLNTSSNHNIWNNQQAKLPTVTSLQNSISTTAPSYYNSAKDGFLSPPLTPFENDEQSTDSRYSDHIHRAPVSETQKSHLSKDKTLTTQWHIKNQDEQNSLNSRNYSSKSQFDATTSRNRTISNSIRGSRKSDSSPYNFESLHSNKNLNNLQNNPYHSSSSSKDSSQTSQKAYSYQDSNHLSRNSNSDSVDDLRLDQLNVSEVQPNKIFNCDQLSLSKEFSEPFMDFSLETDFLSKSRTSSISEKAPVVSGPKHKSPVEIIGMVRQHIRYESNTSSIYELSPSTDQPKLAAHTNNVYSQNDYLAQSNPWKGEYDDEKSVVPSKETNVTSKYQEDTANMWEGYNNDEKIVVPSDETQVKSKHQKDTANFWEGYNNDEKIVVPSEETHVKSKYKNDESNLLKGYDDDEKIVVSSEEIDVKTKIKKNTYLSSSVRYHIGHYFNSEVKSGEIQENIKPVYEDYNFHDENLYLSPAKYDNGSSYDTIETSSCFSDEKETSSSHSCRDSTDTQREQQHLKNELASRRQHVQEKLKIFAESDNNLLSPISMPEIPRDGSLKNGVFGILRTKSSWASVKPPKRYLVSRPC</sequence>
<feature type="compositionally biased region" description="Polar residues" evidence="1">
    <location>
        <begin position="451"/>
        <end position="461"/>
    </location>
</feature>
<feature type="compositionally biased region" description="Polar residues" evidence="1">
    <location>
        <begin position="208"/>
        <end position="218"/>
    </location>
</feature>
<dbReference type="GO" id="GO:0016787">
    <property type="term" value="F:hydrolase activity"/>
    <property type="evidence" value="ECO:0007669"/>
    <property type="project" value="UniProtKB-KW"/>
</dbReference>
<feature type="region of interest" description="Disordered" evidence="1">
    <location>
        <begin position="1"/>
        <end position="20"/>
    </location>
</feature>
<dbReference type="OrthoDB" id="5335210at2759"/>
<accession>A0A420HIE6</accession>
<feature type="region of interest" description="Disordered" evidence="1">
    <location>
        <begin position="804"/>
        <end position="830"/>
    </location>
</feature>
<dbReference type="AlphaFoldDB" id="A0A420HIE6"/>